<sequence>MSSSERSGVFDISDAEGVNDSERLLMRLCRKSFLSLWAHANLHTDQDMRQGKGSAKEFADVMVVFGEDVIIFSDKHITYQSEADTAVAWKRWYKRAITSSAKQLYGAKSWLERFPHRVFLDSKCTRSLPVQIPDIPRVRYHLVAVTRGSAEACAKHFSGSVGSHMIQTGLDHNAYAELSFTTGPLDPSKEFVHIFDEISLEVLMHEMSTVKDFIDYLGTRKAFLLNPNTVVTSAGEEQLIASYLQHTDDNQHGFLPEMEGVPNHVSFDETLYPQLLSLPEYREMHHQNRVSGFWDALIEKFITVGDPTITNFGAEQANHETELALRLMASETRFMRRELSRHFLEMMKLAKAGEYVCRARTLTTQQAPDILYIFLACPKPAGQSGAEYRQYRSALLLSYAQCAKLRFPSAKTIIALGFDHPLKNYEGGSEDLCVFIRDEYTEEERVEVENLRATLGIYADSTVPAEKTSYQFPAVGDRQLGDDATFVFNQTFSKRPRPTTKKSKNKSQKKARRANRKK</sequence>
<feature type="compositionally biased region" description="Basic residues" evidence="1">
    <location>
        <begin position="494"/>
        <end position="518"/>
    </location>
</feature>
<dbReference type="Proteomes" id="UP000233564">
    <property type="component" value="Unassembled WGS sequence"/>
</dbReference>
<feature type="region of interest" description="Disordered" evidence="1">
    <location>
        <begin position="491"/>
        <end position="518"/>
    </location>
</feature>
<name>A0A2N1E3H1_PSEFL</name>
<evidence type="ECO:0000256" key="1">
    <source>
        <dbReference type="SAM" id="MobiDB-lite"/>
    </source>
</evidence>
<evidence type="ECO:0000313" key="2">
    <source>
        <dbReference type="EMBL" id="PKH19050.1"/>
    </source>
</evidence>
<dbReference type="RefSeq" id="WP_101220376.1">
    <property type="nucleotide sequence ID" value="NZ_KZ478001.1"/>
</dbReference>
<accession>A0A2N1E3H1</accession>
<protein>
    <submittedName>
        <fullName evidence="2">Uncharacterized protein</fullName>
    </submittedName>
</protein>
<reference evidence="2 3" key="1">
    <citation type="submission" date="2017-08" db="EMBL/GenBank/DDBJ databases">
        <authorList>
            <person name="de Groot N.N."/>
        </authorList>
    </citation>
    <scope>NUCLEOTIDE SEQUENCE [LARGE SCALE GENOMIC DNA]</scope>
    <source>
        <strain evidence="2 3">PfR 37</strain>
    </source>
</reference>
<organism evidence="2 3">
    <name type="scientific">Pseudomonas fluorescens</name>
    <dbReference type="NCBI Taxonomy" id="294"/>
    <lineage>
        <taxon>Bacteria</taxon>
        <taxon>Pseudomonadati</taxon>
        <taxon>Pseudomonadota</taxon>
        <taxon>Gammaproteobacteria</taxon>
        <taxon>Pseudomonadales</taxon>
        <taxon>Pseudomonadaceae</taxon>
        <taxon>Pseudomonas</taxon>
    </lineage>
</organism>
<evidence type="ECO:0000313" key="3">
    <source>
        <dbReference type="Proteomes" id="UP000233564"/>
    </source>
</evidence>
<comment type="caution">
    <text evidence="2">The sequence shown here is derived from an EMBL/GenBank/DDBJ whole genome shotgun (WGS) entry which is preliminary data.</text>
</comment>
<gene>
    <name evidence="2" type="ORF">CIB54_16955</name>
</gene>
<proteinExistence type="predicted"/>
<dbReference type="EMBL" id="NVXX01000023">
    <property type="protein sequence ID" value="PKH19050.1"/>
    <property type="molecule type" value="Genomic_DNA"/>
</dbReference>
<dbReference type="AlphaFoldDB" id="A0A2N1E3H1"/>